<accession>A0A8I0HCX0</accession>
<sequence length="317" mass="33118">MIDLTTAVRLILGHAPAPVPEVILPTLPDVSPALGLAAELGTSPAALLTLAGELEGQRTVIMGALRDATPHLEAARLDLHHLVTDLIHRVPALLMESWSPNPGAAVSARMQLMALPGIFIDAAASRALELVTALQPVAARLEEKVVALQAGEIGMVQEPEATGRTGLVAPVPGQPADAPEEISYQPAAHTAHTVHSTGSSSDSRATGEQAVAAARSMIGTPYVWGGTTPGGFDCSGLTQWAWREAGVEIPRTADQQAVGRQVAYEDLQPGDLLIWDGHAAMYAGEGQIIEAGNPVQTNPVRTSNMGMAFHGFYRPTG</sequence>
<dbReference type="PANTHER" id="PTHR47359">
    <property type="entry name" value="PEPTIDOGLYCAN DL-ENDOPEPTIDASE CWLO"/>
    <property type="match status" value="1"/>
</dbReference>
<evidence type="ECO:0000256" key="4">
    <source>
        <dbReference type="ARBA" id="ARBA00022807"/>
    </source>
</evidence>
<dbReference type="AlphaFoldDB" id="A0A8I0HCX0"/>
<dbReference type="EMBL" id="JACSPR010000002">
    <property type="protein sequence ID" value="MBD8029336.1"/>
    <property type="molecule type" value="Genomic_DNA"/>
</dbReference>
<dbReference type="GO" id="GO:0006508">
    <property type="term" value="P:proteolysis"/>
    <property type="evidence" value="ECO:0007669"/>
    <property type="project" value="UniProtKB-KW"/>
</dbReference>
<feature type="region of interest" description="Disordered" evidence="5">
    <location>
        <begin position="189"/>
        <end position="208"/>
    </location>
</feature>
<evidence type="ECO:0000259" key="6">
    <source>
        <dbReference type="PROSITE" id="PS51935"/>
    </source>
</evidence>
<evidence type="ECO:0000256" key="1">
    <source>
        <dbReference type="ARBA" id="ARBA00007074"/>
    </source>
</evidence>
<evidence type="ECO:0000313" key="7">
    <source>
        <dbReference type="EMBL" id="MBD8029336.1"/>
    </source>
</evidence>
<dbReference type="InterPro" id="IPR038765">
    <property type="entry name" value="Papain-like_cys_pep_sf"/>
</dbReference>
<protein>
    <submittedName>
        <fullName evidence="7">C40 family peptidase</fullName>
    </submittedName>
</protein>
<comment type="similarity">
    <text evidence="1">Belongs to the peptidase C40 family.</text>
</comment>
<keyword evidence="2" id="KW-0645">Protease</keyword>
<proteinExistence type="inferred from homology"/>
<dbReference type="GO" id="GO:0008234">
    <property type="term" value="F:cysteine-type peptidase activity"/>
    <property type="evidence" value="ECO:0007669"/>
    <property type="project" value="UniProtKB-KW"/>
</dbReference>
<evidence type="ECO:0000256" key="3">
    <source>
        <dbReference type="ARBA" id="ARBA00022801"/>
    </source>
</evidence>
<dbReference type="Proteomes" id="UP000650224">
    <property type="component" value="Unassembled WGS sequence"/>
</dbReference>
<keyword evidence="4" id="KW-0788">Thiol protease</keyword>
<feature type="compositionally biased region" description="Polar residues" evidence="5">
    <location>
        <begin position="193"/>
        <end position="206"/>
    </location>
</feature>
<keyword evidence="3" id="KW-0378">Hydrolase</keyword>
<keyword evidence="8" id="KW-1185">Reference proteome</keyword>
<reference evidence="7 8" key="1">
    <citation type="submission" date="2020-08" db="EMBL/GenBank/DDBJ databases">
        <title>A Genomic Blueprint of the Chicken Gut Microbiome.</title>
        <authorList>
            <person name="Gilroy R."/>
            <person name="Ravi A."/>
            <person name="Getino M."/>
            <person name="Pursley I."/>
            <person name="Horton D.L."/>
            <person name="Alikhan N.-F."/>
            <person name="Baker D."/>
            <person name="Gharbi K."/>
            <person name="Hall N."/>
            <person name="Watson M."/>
            <person name="Adriaenssens E.M."/>
            <person name="Foster-Nyarko E."/>
            <person name="Jarju S."/>
            <person name="Secka A."/>
            <person name="Antonio M."/>
            <person name="Oren A."/>
            <person name="Chaudhuri R."/>
            <person name="La Ragione R.M."/>
            <person name="Hildebrand F."/>
            <person name="Pallen M.J."/>
        </authorList>
    </citation>
    <scope>NUCLEOTIDE SEQUENCE [LARGE SCALE GENOMIC DNA]</scope>
    <source>
        <strain evidence="7 8">Sa1YVA5</strain>
    </source>
</reference>
<evidence type="ECO:0000256" key="2">
    <source>
        <dbReference type="ARBA" id="ARBA00022670"/>
    </source>
</evidence>
<gene>
    <name evidence="7" type="ORF">H9627_03165</name>
</gene>
<dbReference type="Pfam" id="PF00877">
    <property type="entry name" value="NLPC_P60"/>
    <property type="match status" value="1"/>
</dbReference>
<dbReference type="InterPro" id="IPR000064">
    <property type="entry name" value="NLP_P60_dom"/>
</dbReference>
<dbReference type="SUPFAM" id="SSF54001">
    <property type="entry name" value="Cysteine proteinases"/>
    <property type="match status" value="1"/>
</dbReference>
<feature type="domain" description="NlpC/P60" evidence="6">
    <location>
        <begin position="204"/>
        <end position="317"/>
    </location>
</feature>
<dbReference type="Gene3D" id="3.90.1720.10">
    <property type="entry name" value="endopeptidase domain like (from Nostoc punctiforme)"/>
    <property type="match status" value="1"/>
</dbReference>
<organism evidence="7 8">
    <name type="scientific">Corynebacterium gallinarum</name>
    <dbReference type="NCBI Taxonomy" id="2762214"/>
    <lineage>
        <taxon>Bacteria</taxon>
        <taxon>Bacillati</taxon>
        <taxon>Actinomycetota</taxon>
        <taxon>Actinomycetes</taxon>
        <taxon>Mycobacteriales</taxon>
        <taxon>Corynebacteriaceae</taxon>
        <taxon>Corynebacterium</taxon>
    </lineage>
</organism>
<dbReference type="InterPro" id="IPR051794">
    <property type="entry name" value="PG_Endopeptidase_C40"/>
</dbReference>
<dbReference type="RefSeq" id="WP_191732587.1">
    <property type="nucleotide sequence ID" value="NZ_JACSPR010000002.1"/>
</dbReference>
<dbReference type="PROSITE" id="PS51935">
    <property type="entry name" value="NLPC_P60"/>
    <property type="match status" value="1"/>
</dbReference>
<evidence type="ECO:0000256" key="5">
    <source>
        <dbReference type="SAM" id="MobiDB-lite"/>
    </source>
</evidence>
<name>A0A8I0HCX0_9CORY</name>
<comment type="caution">
    <text evidence="7">The sequence shown here is derived from an EMBL/GenBank/DDBJ whole genome shotgun (WGS) entry which is preliminary data.</text>
</comment>
<evidence type="ECO:0000313" key="8">
    <source>
        <dbReference type="Proteomes" id="UP000650224"/>
    </source>
</evidence>
<dbReference type="PANTHER" id="PTHR47359:SF3">
    <property type="entry name" value="NLP_P60 DOMAIN-CONTAINING PROTEIN-RELATED"/>
    <property type="match status" value="1"/>
</dbReference>